<dbReference type="AlphaFoldDB" id="A0AAN9TG16"/>
<proteinExistence type="predicted"/>
<gene>
    <name evidence="1" type="ORF">V9T40_003879</name>
</gene>
<comment type="caution">
    <text evidence="1">The sequence shown here is derived from an EMBL/GenBank/DDBJ whole genome shotgun (WGS) entry which is preliminary data.</text>
</comment>
<name>A0AAN9TG16_9HEMI</name>
<evidence type="ECO:0000313" key="1">
    <source>
        <dbReference type="EMBL" id="KAK7586003.1"/>
    </source>
</evidence>
<organism evidence="1 2">
    <name type="scientific">Parthenolecanium corni</name>
    <dbReference type="NCBI Taxonomy" id="536013"/>
    <lineage>
        <taxon>Eukaryota</taxon>
        <taxon>Metazoa</taxon>
        <taxon>Ecdysozoa</taxon>
        <taxon>Arthropoda</taxon>
        <taxon>Hexapoda</taxon>
        <taxon>Insecta</taxon>
        <taxon>Pterygota</taxon>
        <taxon>Neoptera</taxon>
        <taxon>Paraneoptera</taxon>
        <taxon>Hemiptera</taxon>
        <taxon>Sternorrhyncha</taxon>
        <taxon>Coccoidea</taxon>
        <taxon>Coccidae</taxon>
        <taxon>Parthenolecanium</taxon>
    </lineage>
</organism>
<accession>A0AAN9TG16</accession>
<evidence type="ECO:0000313" key="2">
    <source>
        <dbReference type="Proteomes" id="UP001367676"/>
    </source>
</evidence>
<dbReference type="EMBL" id="JBBCAQ010000027">
    <property type="protein sequence ID" value="KAK7586003.1"/>
    <property type="molecule type" value="Genomic_DNA"/>
</dbReference>
<reference evidence="1 2" key="1">
    <citation type="submission" date="2024-03" db="EMBL/GenBank/DDBJ databases">
        <title>Adaptation during the transition from Ophiocordyceps entomopathogen to insect associate is accompanied by gene loss and intensified selection.</title>
        <authorList>
            <person name="Ward C.M."/>
            <person name="Onetto C.A."/>
            <person name="Borneman A.R."/>
        </authorList>
    </citation>
    <scope>NUCLEOTIDE SEQUENCE [LARGE SCALE GENOMIC DNA]</scope>
    <source>
        <strain evidence="1">AWRI1</strain>
        <tissue evidence="1">Single Adult Female</tissue>
    </source>
</reference>
<dbReference type="Proteomes" id="UP001367676">
    <property type="component" value="Unassembled WGS sequence"/>
</dbReference>
<protein>
    <submittedName>
        <fullName evidence="1">Uncharacterized protein</fullName>
    </submittedName>
</protein>
<sequence length="833" mass="96242">MNELDQIEEQKFKEDPIPLPSSYIELSPDEVKFHEISFDDFGNIKKAPVRLETIIPDGSDPNTIKIIYESKVSEIVLSGLAEMNGVNCDFVLNITDFTLREEHEKAPAPVGKIVTKSILETITFKKFTMLIVQAEGNKFIKSPNKQILRKLADSWLVHVVNAVNNRFVQPKIMEQTQFYFKNFKNAFLEAICSSLSTKFNSFSSISSFVDRNLVSEDSEYDSYTFTDITFGNFSNFSNCSKGLFSVQIEKNGCPNDNYYSHDLTFAFTYSSKKFAHPFLNWTLVKYKEENRDRYNNFQSPSKQRDEKLTAIVRYWSIKLVIFTDKNGRKTDNDVKVEVDFDLENGSPARLNNLADRVLKTLETTMATSLQNQIKSLLTSPVEIPVRSKLFKITSNVTLQRKWENTTSSIRDDKGRTSRFEDIVLSYLRRANEDEIVQSSELMKTEIFHLKDVYINTCNTQLILLQNVNYKDLNAFQRSSVQMETKISEISNHFTAQIIGSIKTNVMMLSGELVSQNSIYNFTANFTNPTFSVEKNIFPEINFNSSSSFGDERLENYTYEEFTINIHPKDMYSVTLTKHELKTSILQRLADTWLPDIADSMYYNFLFPKIRQHERLLTNKFKKLFIQNVCHFLSLQNLTKISTSDSLYSFSANGLSSFSHCDGDAMVVEVRSDLSKRFNLRHTISILLNYNHSSLSVTKERTNFHPSSYSTLPHERSYTTEEYIDTPDDYEYSTSRRHYGYARSTTGRTNTFPDSTTIERSCSNMYIRNIEVTVTFEVEKEKTTIEKIFKTDFDLLEEQDKSSALTGCTFEPLKTDIKNNLSLKLREYLTLIHP</sequence>
<keyword evidence="2" id="KW-1185">Reference proteome</keyword>